<dbReference type="PANTHER" id="PTHR48251">
    <property type="entry name" value="COILED-COIL DOMAIN-CONTAINING PROTEIN 160"/>
    <property type="match status" value="1"/>
</dbReference>
<evidence type="ECO:0000313" key="2">
    <source>
        <dbReference type="EMBL" id="KAK7801854.1"/>
    </source>
</evidence>
<dbReference type="Proteomes" id="UP001488838">
    <property type="component" value="Unassembled WGS sequence"/>
</dbReference>
<dbReference type="PANTHER" id="PTHR48251:SF1">
    <property type="entry name" value="COILED-COIL DOMAIN-CONTAINING PROTEIN 160"/>
    <property type="match status" value="1"/>
</dbReference>
<evidence type="ECO:0008006" key="4">
    <source>
        <dbReference type="Google" id="ProtNLM"/>
    </source>
</evidence>
<name>A0AAW0HJB4_MYOGA</name>
<keyword evidence="1" id="KW-0175">Coiled coil</keyword>
<keyword evidence="3" id="KW-1185">Reference proteome</keyword>
<feature type="non-terminal residue" evidence="2">
    <location>
        <position position="346"/>
    </location>
</feature>
<comment type="caution">
    <text evidence="2">The sequence shown here is derived from an EMBL/GenBank/DDBJ whole genome shotgun (WGS) entry which is preliminary data.</text>
</comment>
<gene>
    <name evidence="2" type="ORF">U0070_011893</name>
</gene>
<dbReference type="AlphaFoldDB" id="A0AAW0HJB4"/>
<protein>
    <recommendedName>
        <fullName evidence="4">Coiled-coil domain-containing protein 160</fullName>
    </recommendedName>
</protein>
<dbReference type="EMBL" id="JBBHLL010000486">
    <property type="protein sequence ID" value="KAK7801854.1"/>
    <property type="molecule type" value="Genomic_DNA"/>
</dbReference>
<feature type="coiled-coil region" evidence="1">
    <location>
        <begin position="157"/>
        <end position="261"/>
    </location>
</feature>
<organism evidence="2 3">
    <name type="scientific">Myodes glareolus</name>
    <name type="common">Bank vole</name>
    <name type="synonym">Clethrionomys glareolus</name>
    <dbReference type="NCBI Taxonomy" id="447135"/>
    <lineage>
        <taxon>Eukaryota</taxon>
        <taxon>Metazoa</taxon>
        <taxon>Chordata</taxon>
        <taxon>Craniata</taxon>
        <taxon>Vertebrata</taxon>
        <taxon>Euteleostomi</taxon>
        <taxon>Mammalia</taxon>
        <taxon>Eutheria</taxon>
        <taxon>Euarchontoglires</taxon>
        <taxon>Glires</taxon>
        <taxon>Rodentia</taxon>
        <taxon>Myomorpha</taxon>
        <taxon>Muroidea</taxon>
        <taxon>Cricetidae</taxon>
        <taxon>Arvicolinae</taxon>
        <taxon>Myodes</taxon>
    </lineage>
</organism>
<accession>A0AAW0HJB4</accession>
<sequence length="346" mass="39835">MDIEIKVVPNEMDARRKHWKDNKLTPFLNEHCVLEDAALLPSFSEETSSDKSGRMGRVSNFSSRNAQEGNKCMRKDYYSQIAERDQDPSLRETRMNASKNVANTNSVFWDFLDLDSATKESSHRRESASAWTKKELSEAAQVTKKKWTEAMSPKLRLHLLNEELGELNLKCREIEEDFENAEKELLNSRKEASRKSVKFQETGAAASKNDWELQALKNDLTEKATNVKNLTEELQQAKEVMYRLNLENRDLKDSVRKLKRQTELSTALLREEMKLFYELEVEKIHLELGAIKSELRAEKSLRAKNSRALELLGRHMASVNLGPSVTFLTKPEPLPPQYTSLSRSKN</sequence>
<proteinExistence type="predicted"/>
<evidence type="ECO:0000256" key="1">
    <source>
        <dbReference type="SAM" id="Coils"/>
    </source>
</evidence>
<reference evidence="2 3" key="1">
    <citation type="journal article" date="2023" name="bioRxiv">
        <title>Conserved and derived expression patterns and positive selection on dental genes reveal complex evolutionary context of ever-growing rodent molars.</title>
        <authorList>
            <person name="Calamari Z.T."/>
            <person name="Song A."/>
            <person name="Cohen E."/>
            <person name="Akter M."/>
            <person name="Roy R.D."/>
            <person name="Hallikas O."/>
            <person name="Christensen M.M."/>
            <person name="Li P."/>
            <person name="Marangoni P."/>
            <person name="Jernvall J."/>
            <person name="Klein O.D."/>
        </authorList>
    </citation>
    <scope>NUCLEOTIDE SEQUENCE [LARGE SCALE GENOMIC DNA]</scope>
    <source>
        <strain evidence="2">V071</strain>
    </source>
</reference>
<evidence type="ECO:0000313" key="3">
    <source>
        <dbReference type="Proteomes" id="UP001488838"/>
    </source>
</evidence>